<dbReference type="PANTHER" id="PTHR42146">
    <property type="entry name" value="3',5'-CYCLIC-NUCLEOTIDE PHOSPHODIESTERASE"/>
    <property type="match status" value="1"/>
</dbReference>
<dbReference type="EMBL" id="UGHZ01000001">
    <property type="protein sequence ID" value="STP09803.1"/>
    <property type="molecule type" value="Genomic_DNA"/>
</dbReference>
<dbReference type="AlphaFoldDB" id="A0A377JQG0"/>
<reference evidence="1 2" key="1">
    <citation type="submission" date="2018-06" db="EMBL/GenBank/DDBJ databases">
        <authorList>
            <consortium name="Pathogen Informatics"/>
            <person name="Doyle S."/>
        </authorList>
    </citation>
    <scope>NUCLEOTIDE SEQUENCE [LARGE SCALE GENOMIC DNA]</scope>
    <source>
        <strain evidence="1 2">NCTC12221</strain>
    </source>
</reference>
<evidence type="ECO:0000313" key="2">
    <source>
        <dbReference type="Proteomes" id="UP000255335"/>
    </source>
</evidence>
<dbReference type="Proteomes" id="UP000255335">
    <property type="component" value="Unassembled WGS sequence"/>
</dbReference>
<dbReference type="InterPro" id="IPR052968">
    <property type="entry name" value="Nucleotide_metab_enz"/>
</dbReference>
<dbReference type="Gene3D" id="3.10.310.30">
    <property type="match status" value="1"/>
</dbReference>
<evidence type="ECO:0000313" key="1">
    <source>
        <dbReference type="EMBL" id="STP09803.1"/>
    </source>
</evidence>
<accession>A0A377JQG0</accession>
<sequence>MQVYHLSHTDLDGYGCQFIAKEFFSHITFYNANYGREVLVRINAILDTITHSSQNLSTLLTQKFGKSKKSPASNASQDKFLVLITDLNLTLNESNYLQQRIEELKINGVDVELLLLDHHISGQECADKYEWYHLDSTRCASKITFDTLILREKMLDSTREKWIRNASEMINSVDIWLEDGYKFDFGKVAMGAISGSFELNRFMFDEEHRFYKFAILESAREFLEQPNGEVAFDNALYEIKKRALGGNPQTETMDTITSNAQVKLLSQKKDSCTIFYNDKKGFLTYSMGGVSVLANLFLRTNSEYDFYLDVNPRGNVSLRANGNCDVSEMSRELFNGGGHKNASGGKIEGFKESFSYVDIKSQIEYILNKHQEEL</sequence>
<name>A0A377JQG0_9HELI</name>
<dbReference type="SUPFAM" id="SSF64182">
    <property type="entry name" value="DHH phosphoesterases"/>
    <property type="match status" value="1"/>
</dbReference>
<dbReference type="PANTHER" id="PTHR42146:SF1">
    <property type="entry name" value="OLIGORIBONUCLEASE NRNB"/>
    <property type="match status" value="1"/>
</dbReference>
<proteinExistence type="predicted"/>
<protein>
    <submittedName>
        <fullName evidence="1">3'-to-5' oligoribonuclease B</fullName>
    </submittedName>
</protein>
<dbReference type="InterPro" id="IPR038763">
    <property type="entry name" value="DHH_sf"/>
</dbReference>
<organism evidence="1 2">
    <name type="scientific">Helicobacter cinaedi</name>
    <dbReference type="NCBI Taxonomy" id="213"/>
    <lineage>
        <taxon>Bacteria</taxon>
        <taxon>Pseudomonadati</taxon>
        <taxon>Campylobacterota</taxon>
        <taxon>Epsilonproteobacteria</taxon>
        <taxon>Campylobacterales</taxon>
        <taxon>Helicobacteraceae</taxon>
        <taxon>Helicobacter</taxon>
    </lineage>
</organism>
<dbReference type="RefSeq" id="WP_115026406.1">
    <property type="nucleotide sequence ID" value="NZ_UGHZ01000001.1"/>
</dbReference>
<gene>
    <name evidence="1" type="ORF">NCTC12221_01251</name>
</gene>